<dbReference type="EMBL" id="QGNW01000722">
    <property type="protein sequence ID" value="RVW64337.1"/>
    <property type="molecule type" value="Genomic_DNA"/>
</dbReference>
<sequence>MFSQRNEWLGFLFLGVKEARFINFVDYSRLRTEIKAHQLIEHQSTRHTLAGHESNPEEAMDFLSYVAEVLRGWDELNAREVGRMKSQPNAKGGMYVLNEDIDMKAKVAAMVRRLEELEMKKYKKYKPFLRHQCMLCLIPFFNLMSASPITMLHMATPTIQIGEPSKFLLETKATLVHTTCSAPQQASNLEQAIVNLNKVVGDFMGDQKSINAQLNQIIDSVEMEAQEGESLKVREVKAVINLRSGKEVDQPTSKPKHDEESVAEKEKSEEIKGKRKGKSTKKDDHDSSVDEEPERIVIKEDIMKKQMPPPFSKLCMAKREPIMHQKF</sequence>
<proteinExistence type="predicted"/>
<dbReference type="Proteomes" id="UP000288805">
    <property type="component" value="Unassembled WGS sequence"/>
</dbReference>
<feature type="compositionally biased region" description="Basic and acidic residues" evidence="1">
    <location>
        <begin position="317"/>
        <end position="327"/>
    </location>
</feature>
<evidence type="ECO:0000256" key="1">
    <source>
        <dbReference type="SAM" id="MobiDB-lite"/>
    </source>
</evidence>
<dbReference type="AlphaFoldDB" id="A0A438FWK2"/>
<protein>
    <submittedName>
        <fullName evidence="2">Uncharacterized protein</fullName>
    </submittedName>
</protein>
<name>A0A438FWK2_VITVI</name>
<feature type="compositionally biased region" description="Basic and acidic residues" evidence="1">
    <location>
        <begin position="244"/>
        <end position="272"/>
    </location>
</feature>
<reference evidence="2 3" key="1">
    <citation type="journal article" date="2018" name="PLoS Genet.">
        <title>Population sequencing reveals clonal diversity and ancestral inbreeding in the grapevine cultivar Chardonnay.</title>
        <authorList>
            <person name="Roach M.J."/>
            <person name="Johnson D.L."/>
            <person name="Bohlmann J."/>
            <person name="van Vuuren H.J."/>
            <person name="Jones S.J."/>
            <person name="Pretorius I.S."/>
            <person name="Schmidt S.A."/>
            <person name="Borneman A.R."/>
        </authorList>
    </citation>
    <scope>NUCLEOTIDE SEQUENCE [LARGE SCALE GENOMIC DNA]</scope>
    <source>
        <strain evidence="3">cv. Chardonnay</strain>
        <tissue evidence="2">Leaf</tissue>
    </source>
</reference>
<evidence type="ECO:0000313" key="3">
    <source>
        <dbReference type="Proteomes" id="UP000288805"/>
    </source>
</evidence>
<evidence type="ECO:0000313" key="2">
    <source>
        <dbReference type="EMBL" id="RVW64337.1"/>
    </source>
</evidence>
<organism evidence="2 3">
    <name type="scientific">Vitis vinifera</name>
    <name type="common">Grape</name>
    <dbReference type="NCBI Taxonomy" id="29760"/>
    <lineage>
        <taxon>Eukaryota</taxon>
        <taxon>Viridiplantae</taxon>
        <taxon>Streptophyta</taxon>
        <taxon>Embryophyta</taxon>
        <taxon>Tracheophyta</taxon>
        <taxon>Spermatophyta</taxon>
        <taxon>Magnoliopsida</taxon>
        <taxon>eudicotyledons</taxon>
        <taxon>Gunneridae</taxon>
        <taxon>Pentapetalae</taxon>
        <taxon>rosids</taxon>
        <taxon>Vitales</taxon>
        <taxon>Vitaceae</taxon>
        <taxon>Viteae</taxon>
        <taxon>Vitis</taxon>
    </lineage>
</organism>
<feature type="region of interest" description="Disordered" evidence="1">
    <location>
        <begin position="244"/>
        <end position="327"/>
    </location>
</feature>
<gene>
    <name evidence="2" type="ORF">CK203_047019</name>
</gene>
<feature type="compositionally biased region" description="Basic and acidic residues" evidence="1">
    <location>
        <begin position="280"/>
        <end position="304"/>
    </location>
</feature>
<comment type="caution">
    <text evidence="2">The sequence shown here is derived from an EMBL/GenBank/DDBJ whole genome shotgun (WGS) entry which is preliminary data.</text>
</comment>
<accession>A0A438FWK2</accession>